<evidence type="ECO:0000256" key="5">
    <source>
        <dbReference type="ARBA" id="ARBA00022840"/>
    </source>
</evidence>
<evidence type="ECO:0000256" key="4">
    <source>
        <dbReference type="ARBA" id="ARBA00022777"/>
    </source>
</evidence>
<evidence type="ECO:0000313" key="7">
    <source>
        <dbReference type="EnsemblMetazoa" id="CJA12946b.1"/>
    </source>
</evidence>
<dbReference type="Pfam" id="PF00069">
    <property type="entry name" value="Pkinase"/>
    <property type="match status" value="1"/>
</dbReference>
<reference evidence="8" key="1">
    <citation type="submission" date="2010-08" db="EMBL/GenBank/DDBJ databases">
        <authorList>
            <consortium name="Caenorhabditis japonica Sequencing Consortium"/>
            <person name="Wilson R.K."/>
        </authorList>
    </citation>
    <scope>NUCLEOTIDE SEQUENCE [LARGE SCALE GENOMIC DNA]</scope>
    <source>
        <strain evidence="8">DF5081</strain>
    </source>
</reference>
<keyword evidence="3" id="KW-0547">Nucleotide-binding</keyword>
<dbReference type="InterPro" id="IPR000719">
    <property type="entry name" value="Prot_kinase_dom"/>
</dbReference>
<dbReference type="Proteomes" id="UP000005237">
    <property type="component" value="Unassembled WGS sequence"/>
</dbReference>
<organism evidence="7 8">
    <name type="scientific">Caenorhabditis japonica</name>
    <dbReference type="NCBI Taxonomy" id="281687"/>
    <lineage>
        <taxon>Eukaryota</taxon>
        <taxon>Metazoa</taxon>
        <taxon>Ecdysozoa</taxon>
        <taxon>Nematoda</taxon>
        <taxon>Chromadorea</taxon>
        <taxon>Rhabditida</taxon>
        <taxon>Rhabditina</taxon>
        <taxon>Rhabditomorpha</taxon>
        <taxon>Rhabditoidea</taxon>
        <taxon>Rhabditidae</taxon>
        <taxon>Peloderinae</taxon>
        <taxon>Caenorhabditis</taxon>
    </lineage>
</organism>
<evidence type="ECO:0000256" key="2">
    <source>
        <dbReference type="ARBA" id="ARBA00022679"/>
    </source>
</evidence>
<dbReference type="GO" id="GO:0005524">
    <property type="term" value="F:ATP binding"/>
    <property type="evidence" value="ECO:0007669"/>
    <property type="project" value="UniProtKB-KW"/>
</dbReference>
<evidence type="ECO:0000259" key="6">
    <source>
        <dbReference type="PROSITE" id="PS50011"/>
    </source>
</evidence>
<dbReference type="PROSITE" id="PS50011">
    <property type="entry name" value="PROTEIN_KINASE_DOM"/>
    <property type="match status" value="1"/>
</dbReference>
<keyword evidence="8" id="KW-1185">Reference proteome</keyword>
<dbReference type="InterPro" id="IPR050494">
    <property type="entry name" value="Ser_Thr_dual-spec_kinase"/>
</dbReference>
<proteinExistence type="predicted"/>
<dbReference type="Gene3D" id="1.10.510.10">
    <property type="entry name" value="Transferase(Phosphotransferase) domain 1"/>
    <property type="match status" value="1"/>
</dbReference>
<dbReference type="AlphaFoldDB" id="A0A8R1HVF0"/>
<keyword evidence="2" id="KW-0808">Transferase</keyword>
<name>A0A8R1HVF0_CAEJA</name>
<dbReference type="PANTHER" id="PTHR24058:SF103">
    <property type="entry name" value="SERINE_THREONINE-PROTEIN KINASE PRP4 HOMOLOG"/>
    <property type="match status" value="1"/>
</dbReference>
<keyword evidence="1" id="KW-0723">Serine/threonine-protein kinase</keyword>
<dbReference type="InterPro" id="IPR011009">
    <property type="entry name" value="Kinase-like_dom_sf"/>
</dbReference>
<dbReference type="GO" id="GO:0004674">
    <property type="term" value="F:protein serine/threonine kinase activity"/>
    <property type="evidence" value="ECO:0007669"/>
    <property type="project" value="UniProtKB-KW"/>
</dbReference>
<dbReference type="PANTHER" id="PTHR24058">
    <property type="entry name" value="DUAL SPECIFICITY PROTEIN KINASE"/>
    <property type="match status" value="1"/>
</dbReference>
<keyword evidence="5" id="KW-0067">ATP-binding</keyword>
<dbReference type="EnsemblMetazoa" id="CJA12946b.1">
    <property type="protein sequence ID" value="CJA12946b.1"/>
    <property type="gene ID" value="WBGene00132150"/>
</dbReference>
<keyword evidence="4" id="KW-0418">Kinase</keyword>
<accession>A0A8R1HVF0</accession>
<protein>
    <submittedName>
        <fullName evidence="7">Protein kinase domain-containing protein</fullName>
    </submittedName>
</protein>
<sequence length="155" mass="18094">MSKIFISVLGVRHDYAIDLWSVAVTLYEVYTGKIMFPGRSNNHMLKLFTDVKGKYPNRLVRKSQFKDQHFDVNCNLLYHEVDKVTQRDKITVLANLKPTRDLESELIAGQRLNRDQLEQVQSFRNLMDGMIALDPNKRITCTEALKHPFFTLHIK</sequence>
<evidence type="ECO:0000256" key="1">
    <source>
        <dbReference type="ARBA" id="ARBA00022527"/>
    </source>
</evidence>
<dbReference type="SUPFAM" id="SSF56112">
    <property type="entry name" value="Protein kinase-like (PK-like)"/>
    <property type="match status" value="1"/>
</dbReference>
<evidence type="ECO:0000256" key="3">
    <source>
        <dbReference type="ARBA" id="ARBA00022741"/>
    </source>
</evidence>
<evidence type="ECO:0000313" key="8">
    <source>
        <dbReference type="Proteomes" id="UP000005237"/>
    </source>
</evidence>
<feature type="domain" description="Protein kinase" evidence="6">
    <location>
        <begin position="1"/>
        <end position="150"/>
    </location>
</feature>
<reference evidence="7" key="2">
    <citation type="submission" date="2022-06" db="UniProtKB">
        <authorList>
            <consortium name="EnsemblMetazoa"/>
        </authorList>
    </citation>
    <scope>IDENTIFICATION</scope>
    <source>
        <strain evidence="7">DF5081</strain>
    </source>
</reference>